<dbReference type="InterPro" id="IPR036388">
    <property type="entry name" value="WH-like_DNA-bd_sf"/>
</dbReference>
<dbReference type="InterPro" id="IPR013325">
    <property type="entry name" value="RNA_pol_sigma_r2"/>
</dbReference>
<keyword evidence="8" id="KW-1185">Reference proteome</keyword>
<feature type="domain" description="RNA polymerase sigma-70 region 2" evidence="5">
    <location>
        <begin position="24"/>
        <end position="89"/>
    </location>
</feature>
<dbReference type="Pfam" id="PF08281">
    <property type="entry name" value="Sigma70_r4_2"/>
    <property type="match status" value="1"/>
</dbReference>
<accession>A0A1X7MT67</accession>
<keyword evidence="4" id="KW-0804">Transcription</keyword>
<dbReference type="InterPro" id="IPR013324">
    <property type="entry name" value="RNA_pol_sigma_r3/r4-like"/>
</dbReference>
<dbReference type="RefSeq" id="WP_085462876.1">
    <property type="nucleotide sequence ID" value="NZ_FXBL01000004.1"/>
</dbReference>
<dbReference type="AlphaFoldDB" id="A0A1X7MT67"/>
<dbReference type="InterPro" id="IPR013249">
    <property type="entry name" value="RNA_pol_sigma70_r4_t2"/>
</dbReference>
<dbReference type="SUPFAM" id="SSF88659">
    <property type="entry name" value="Sigma3 and sigma4 domains of RNA polymerase sigma factors"/>
    <property type="match status" value="1"/>
</dbReference>
<evidence type="ECO:0000256" key="3">
    <source>
        <dbReference type="ARBA" id="ARBA00023082"/>
    </source>
</evidence>
<dbReference type="EMBL" id="FXBL01000004">
    <property type="protein sequence ID" value="SMH28029.1"/>
    <property type="molecule type" value="Genomic_DNA"/>
</dbReference>
<evidence type="ECO:0000256" key="1">
    <source>
        <dbReference type="ARBA" id="ARBA00010641"/>
    </source>
</evidence>
<evidence type="ECO:0000256" key="2">
    <source>
        <dbReference type="ARBA" id="ARBA00023015"/>
    </source>
</evidence>
<dbReference type="PANTHER" id="PTHR43133:SF63">
    <property type="entry name" value="RNA POLYMERASE SIGMA FACTOR FECI-RELATED"/>
    <property type="match status" value="1"/>
</dbReference>
<dbReference type="GO" id="GO:0006352">
    <property type="term" value="P:DNA-templated transcription initiation"/>
    <property type="evidence" value="ECO:0007669"/>
    <property type="project" value="InterPro"/>
</dbReference>
<sequence>MPNLSGTVSSLGDLDGNELLNRAIEAYYDDIAAAARRSGHSGSATLDIVHDLYLKLSARPEVLRDKRSLKSYLCQAAVNLGIDRFRRERFEARLFSGTEDEAYAVPVENASPDRALEIEARIAVLRDAIAELPERRRAVFILHRLHQLSQDDIAAKLRISRNMVDRHLRRAFAHCLDRLMRTEMELATQSWSH</sequence>
<proteinExistence type="inferred from homology"/>
<keyword evidence="3" id="KW-0731">Sigma factor</keyword>
<dbReference type="InterPro" id="IPR007627">
    <property type="entry name" value="RNA_pol_sigma70_r2"/>
</dbReference>
<dbReference type="Gene3D" id="1.10.1740.10">
    <property type="match status" value="1"/>
</dbReference>
<dbReference type="PANTHER" id="PTHR43133">
    <property type="entry name" value="RNA POLYMERASE ECF-TYPE SIGMA FACTO"/>
    <property type="match status" value="1"/>
</dbReference>
<evidence type="ECO:0000259" key="6">
    <source>
        <dbReference type="Pfam" id="PF08281"/>
    </source>
</evidence>
<dbReference type="Proteomes" id="UP000193083">
    <property type="component" value="Unassembled WGS sequence"/>
</dbReference>
<keyword evidence="2" id="KW-0805">Transcription regulation</keyword>
<dbReference type="NCBIfam" id="TIGR02937">
    <property type="entry name" value="sigma70-ECF"/>
    <property type="match status" value="1"/>
</dbReference>
<dbReference type="GO" id="GO:0003677">
    <property type="term" value="F:DNA binding"/>
    <property type="evidence" value="ECO:0007669"/>
    <property type="project" value="InterPro"/>
</dbReference>
<organism evidence="7 8">
    <name type="scientific">Mesorhizobium australicum</name>
    <dbReference type="NCBI Taxonomy" id="536018"/>
    <lineage>
        <taxon>Bacteria</taxon>
        <taxon>Pseudomonadati</taxon>
        <taxon>Pseudomonadota</taxon>
        <taxon>Alphaproteobacteria</taxon>
        <taxon>Hyphomicrobiales</taxon>
        <taxon>Phyllobacteriaceae</taxon>
        <taxon>Mesorhizobium</taxon>
    </lineage>
</organism>
<evidence type="ECO:0000259" key="5">
    <source>
        <dbReference type="Pfam" id="PF04542"/>
    </source>
</evidence>
<name>A0A1X7MT67_9HYPH</name>
<evidence type="ECO:0000256" key="4">
    <source>
        <dbReference type="ARBA" id="ARBA00023163"/>
    </source>
</evidence>
<comment type="similarity">
    <text evidence="1">Belongs to the sigma-70 factor family. ECF subfamily.</text>
</comment>
<dbReference type="GO" id="GO:0016987">
    <property type="term" value="F:sigma factor activity"/>
    <property type="evidence" value="ECO:0007669"/>
    <property type="project" value="UniProtKB-KW"/>
</dbReference>
<dbReference type="Pfam" id="PF04542">
    <property type="entry name" value="Sigma70_r2"/>
    <property type="match status" value="1"/>
</dbReference>
<reference evidence="8" key="1">
    <citation type="submission" date="2017-04" db="EMBL/GenBank/DDBJ databases">
        <authorList>
            <person name="Varghese N."/>
            <person name="Submissions S."/>
        </authorList>
    </citation>
    <scope>NUCLEOTIDE SEQUENCE [LARGE SCALE GENOMIC DNA]</scope>
    <source>
        <strain evidence="8">B5P</strain>
    </source>
</reference>
<dbReference type="SUPFAM" id="SSF88946">
    <property type="entry name" value="Sigma2 domain of RNA polymerase sigma factors"/>
    <property type="match status" value="1"/>
</dbReference>
<evidence type="ECO:0000313" key="8">
    <source>
        <dbReference type="Proteomes" id="UP000193083"/>
    </source>
</evidence>
<dbReference type="InterPro" id="IPR039425">
    <property type="entry name" value="RNA_pol_sigma-70-like"/>
</dbReference>
<gene>
    <name evidence="7" type="ORF">SAMN02982922_0708</name>
</gene>
<protein>
    <submittedName>
        <fullName evidence="7">RNA polymerase sigma-70 factor, ECF subfamily</fullName>
    </submittedName>
</protein>
<dbReference type="OrthoDB" id="9794372at2"/>
<evidence type="ECO:0000313" key="7">
    <source>
        <dbReference type="EMBL" id="SMH28029.1"/>
    </source>
</evidence>
<dbReference type="Gene3D" id="1.10.10.10">
    <property type="entry name" value="Winged helix-like DNA-binding domain superfamily/Winged helix DNA-binding domain"/>
    <property type="match status" value="1"/>
</dbReference>
<feature type="domain" description="RNA polymerase sigma factor 70 region 4 type 2" evidence="6">
    <location>
        <begin position="125"/>
        <end position="175"/>
    </location>
</feature>
<dbReference type="InterPro" id="IPR014284">
    <property type="entry name" value="RNA_pol_sigma-70_dom"/>
</dbReference>
<dbReference type="CDD" id="cd06171">
    <property type="entry name" value="Sigma70_r4"/>
    <property type="match status" value="1"/>
</dbReference>